<dbReference type="Proteomes" id="UP000317938">
    <property type="component" value="Unassembled WGS sequence"/>
</dbReference>
<accession>A0ABY3FHL5</accession>
<keyword evidence="1" id="KW-1133">Transmembrane helix</keyword>
<protein>
    <submittedName>
        <fullName evidence="2">Uncharacterized protein</fullName>
    </submittedName>
</protein>
<comment type="caution">
    <text evidence="2">The sequence shown here is derived from an EMBL/GenBank/DDBJ whole genome shotgun (WGS) entry which is preliminary data.</text>
</comment>
<sequence>MSFYESDIAVILFLLFGVNSIIKGRIELQLGAGKKGINTIVEKAPSRQKQISLNGWKARATGAAFVCLGLVIHIYFKSGSVIFSI</sequence>
<gene>
    <name evidence="2" type="ORF">FQP85_01635</name>
</gene>
<reference evidence="2 3" key="1">
    <citation type="submission" date="2019-07" db="EMBL/GenBank/DDBJ databases">
        <title>Diversity of Bacteria from Kongsfjorden, Arctic.</title>
        <authorList>
            <person name="Yu Y."/>
        </authorList>
    </citation>
    <scope>NUCLEOTIDE SEQUENCE [LARGE SCALE GENOMIC DNA]</scope>
    <source>
        <strain evidence="2 3">SM1927</strain>
    </source>
</reference>
<name>A0ABY3FHL5_9GAMM</name>
<evidence type="ECO:0000313" key="2">
    <source>
        <dbReference type="EMBL" id="TVU85810.1"/>
    </source>
</evidence>
<proteinExistence type="predicted"/>
<keyword evidence="1" id="KW-0472">Membrane</keyword>
<organism evidence="2 3">
    <name type="scientific">Pseudoalteromonas neustonica</name>
    <dbReference type="NCBI Taxonomy" id="1840331"/>
    <lineage>
        <taxon>Bacteria</taxon>
        <taxon>Pseudomonadati</taxon>
        <taxon>Pseudomonadota</taxon>
        <taxon>Gammaproteobacteria</taxon>
        <taxon>Alteromonadales</taxon>
        <taxon>Pseudoalteromonadaceae</taxon>
        <taxon>Pseudoalteromonas</taxon>
    </lineage>
</organism>
<dbReference type="RefSeq" id="WP_145233448.1">
    <property type="nucleotide sequence ID" value="NZ_VNFF01000002.1"/>
</dbReference>
<feature type="transmembrane region" description="Helical" evidence="1">
    <location>
        <begin position="56"/>
        <end position="76"/>
    </location>
</feature>
<keyword evidence="3" id="KW-1185">Reference proteome</keyword>
<dbReference type="EMBL" id="VNFF01000002">
    <property type="protein sequence ID" value="TVU85810.1"/>
    <property type="molecule type" value="Genomic_DNA"/>
</dbReference>
<keyword evidence="1" id="KW-0812">Transmembrane</keyword>
<evidence type="ECO:0000256" key="1">
    <source>
        <dbReference type="SAM" id="Phobius"/>
    </source>
</evidence>
<evidence type="ECO:0000313" key="3">
    <source>
        <dbReference type="Proteomes" id="UP000317938"/>
    </source>
</evidence>